<feature type="compositionally biased region" description="Polar residues" evidence="1">
    <location>
        <begin position="80"/>
        <end position="118"/>
    </location>
</feature>
<sequence length="591" mass="63259">MESTVTRSRTNMASTPAPQVLDAPSTEVTVVPALDGSHSILTATPPVTTMSVPSWEQATDAALKLRLRERDNKGDDDVTSTEGSGKSKASTILTISVDRPTTTASPTADVSQSPLPSPFDNNIPSDFKLDSSDNRCPNFMSRLLSDPTFKRCYPISMLVQTSRGFFDAEKKLLSIVRVLDAACKADVSTCTDFLNQAAQNLTTEANCKAEIDQRQSLVLEAWRGLKAYEVLYKATCLQDNATSMYCFANAVTNLTTPSDSFLYFVPFGLALPGSSTPSCNWCNKETMAIYRAASADRQQFVADKYEPAARQINAVCGPNFVNGTLPAAHDTQQKATAVVRPSCYTRFGTANPAATAGIETDALAINSLDSCGGDNMAKADGGEDVMNSTRAAIARAGRLAAAVCYDGDARRGTLLEASRARLPGAWDRSLVMESEQTLGRQRNQGQASVLPLPSRDPLLPFHGLCDGRNLPSSLSIGPISLPHEATVPATSPEPSESVSRPLHHALADAPDTGDPDLGGTWRWRGLLKPPSVCHNVDHVQSDIKVLRQEKRAAAPPAGTHKDNARPTLGLPRLDRSTQPDATQASMPSPAM</sequence>
<evidence type="ECO:0000256" key="1">
    <source>
        <dbReference type="SAM" id="MobiDB-lite"/>
    </source>
</evidence>
<reference evidence="3 4" key="1">
    <citation type="journal article" date="2016" name="Front. Microbiol.">
        <title>Genome and transcriptome sequences reveal the specific parasitism of the nematophagous Purpureocillium lilacinum 36-1.</title>
        <authorList>
            <person name="Xie J."/>
            <person name="Li S."/>
            <person name="Mo C."/>
            <person name="Xiao X."/>
            <person name="Peng D."/>
            <person name="Wang G."/>
            <person name="Xiao Y."/>
        </authorList>
    </citation>
    <scope>NUCLEOTIDE SEQUENCE [LARGE SCALE GENOMIC DNA]</scope>
    <source>
        <strain evidence="3 4">36-1</strain>
    </source>
</reference>
<feature type="domain" description="DUF7729" evidence="2">
    <location>
        <begin position="114"/>
        <end position="324"/>
    </location>
</feature>
<feature type="compositionally biased region" description="Polar residues" evidence="1">
    <location>
        <begin position="578"/>
        <end position="591"/>
    </location>
</feature>
<feature type="compositionally biased region" description="Polar residues" evidence="1">
    <location>
        <begin position="488"/>
        <end position="498"/>
    </location>
</feature>
<dbReference type="Proteomes" id="UP000245956">
    <property type="component" value="Unassembled WGS sequence"/>
</dbReference>
<gene>
    <name evidence="3" type="ORF">PCL_07985</name>
</gene>
<protein>
    <recommendedName>
        <fullName evidence="2">DUF7729 domain-containing protein</fullName>
    </recommendedName>
</protein>
<comment type="caution">
    <text evidence="3">The sequence shown here is derived from an EMBL/GenBank/DDBJ whole genome shotgun (WGS) entry which is preliminary data.</text>
</comment>
<evidence type="ECO:0000259" key="2">
    <source>
        <dbReference type="Pfam" id="PF24855"/>
    </source>
</evidence>
<dbReference type="AlphaFoldDB" id="A0A2U3EJK4"/>
<dbReference type="PANTHER" id="PTHR39460:SF1">
    <property type="entry name" value="C6 TRANSCRIPTION FACTOR"/>
    <property type="match status" value="1"/>
</dbReference>
<organism evidence="3 4">
    <name type="scientific">Purpureocillium lilacinum</name>
    <name type="common">Paecilomyces lilacinus</name>
    <dbReference type="NCBI Taxonomy" id="33203"/>
    <lineage>
        <taxon>Eukaryota</taxon>
        <taxon>Fungi</taxon>
        <taxon>Dikarya</taxon>
        <taxon>Ascomycota</taxon>
        <taxon>Pezizomycotina</taxon>
        <taxon>Sordariomycetes</taxon>
        <taxon>Hypocreomycetidae</taxon>
        <taxon>Hypocreales</taxon>
        <taxon>Ophiocordycipitaceae</taxon>
        <taxon>Purpureocillium</taxon>
    </lineage>
</organism>
<feature type="compositionally biased region" description="Polar residues" evidence="1">
    <location>
        <begin position="1"/>
        <end position="17"/>
    </location>
</feature>
<accession>A0A2U3EJK4</accession>
<evidence type="ECO:0000313" key="3">
    <source>
        <dbReference type="EMBL" id="PWI74671.1"/>
    </source>
</evidence>
<dbReference type="Pfam" id="PF24855">
    <property type="entry name" value="DUF7729"/>
    <property type="match status" value="1"/>
</dbReference>
<feature type="region of interest" description="Disordered" evidence="1">
    <location>
        <begin position="481"/>
        <end position="500"/>
    </location>
</feature>
<proteinExistence type="predicted"/>
<dbReference type="EMBL" id="LCWV01000003">
    <property type="protein sequence ID" value="PWI74671.1"/>
    <property type="molecule type" value="Genomic_DNA"/>
</dbReference>
<dbReference type="InterPro" id="IPR056146">
    <property type="entry name" value="DUF7729"/>
</dbReference>
<feature type="region of interest" description="Disordered" evidence="1">
    <location>
        <begin position="550"/>
        <end position="591"/>
    </location>
</feature>
<name>A0A2U3EJK4_PURLI</name>
<evidence type="ECO:0000313" key="4">
    <source>
        <dbReference type="Proteomes" id="UP000245956"/>
    </source>
</evidence>
<feature type="region of interest" description="Disordered" evidence="1">
    <location>
        <begin position="1"/>
        <end position="21"/>
    </location>
</feature>
<feature type="region of interest" description="Disordered" evidence="1">
    <location>
        <begin position="68"/>
        <end position="118"/>
    </location>
</feature>
<dbReference type="PANTHER" id="PTHR39460">
    <property type="entry name" value="EXPRESSED PROTEIN"/>
    <property type="match status" value="1"/>
</dbReference>